<dbReference type="SUPFAM" id="SSF52540">
    <property type="entry name" value="P-loop containing nucleoside triphosphate hydrolases"/>
    <property type="match status" value="1"/>
</dbReference>
<organism evidence="3 4">
    <name type="scientific">Anaerotignum lactatifermentans</name>
    <dbReference type="NCBI Taxonomy" id="160404"/>
    <lineage>
        <taxon>Bacteria</taxon>
        <taxon>Bacillati</taxon>
        <taxon>Bacillota</taxon>
        <taxon>Clostridia</taxon>
        <taxon>Lachnospirales</taxon>
        <taxon>Anaerotignaceae</taxon>
        <taxon>Anaerotignum</taxon>
    </lineage>
</organism>
<proteinExistence type="predicted"/>
<evidence type="ECO:0000313" key="3">
    <source>
        <dbReference type="EMBL" id="OUN39755.1"/>
    </source>
</evidence>
<sequence length="401" mass="46480">MIIRPQYLKILKTFRDIPLVKILSGIRRCGKSTILEMLREDLIQNGIDENHIICMRYTSEDFQDGMNDKDMYHGIREKMTDGGRYYLLLDEVQEIDGWEKAVNSLLENTNVDIYVTGSNSKLMSSEISTYLTGRYIPIPVYTLSFAEYLEFKKADPRSPKELLQEYLRFGGFPIVALGNFDERSAYQIVEGIYTSVITNDITRRHNITNYDLFNRVVKFIVENVGKTFSANAIVKFLKSEGRSLSVEAVYNYLNWLEKAFVIYRCQRYDLQGKSVLKTQEKFYLADASLKYCIMGFNPKSLASMLENVVYFELKRRGYEVYIGKNEAKEIDFVAVQRDERIYVQVCLRLPEESDREVANLLEIKDHYPKYVVTLDEFAAGNVNGVKIVHLADFLLKDSFGN</sequence>
<dbReference type="InterPro" id="IPR041682">
    <property type="entry name" value="AAA_14"/>
</dbReference>
<protein>
    <submittedName>
        <fullName evidence="3">ATPase</fullName>
    </submittedName>
</protein>
<dbReference type="Proteomes" id="UP000195455">
    <property type="component" value="Unassembled WGS sequence"/>
</dbReference>
<evidence type="ECO:0000259" key="2">
    <source>
        <dbReference type="Pfam" id="PF13635"/>
    </source>
</evidence>
<dbReference type="EMBL" id="NFHM01000037">
    <property type="protein sequence ID" value="OUN39755.1"/>
    <property type="molecule type" value="Genomic_DNA"/>
</dbReference>
<dbReference type="PANTHER" id="PTHR33295">
    <property type="entry name" value="ATPASE"/>
    <property type="match status" value="1"/>
</dbReference>
<dbReference type="InterPro" id="IPR025420">
    <property type="entry name" value="DUF4143"/>
</dbReference>
<comment type="caution">
    <text evidence="3">The sequence shown here is derived from an EMBL/GenBank/DDBJ whole genome shotgun (WGS) entry which is preliminary data.</text>
</comment>
<evidence type="ECO:0000259" key="1">
    <source>
        <dbReference type="Pfam" id="PF13173"/>
    </source>
</evidence>
<feature type="domain" description="DUF4143" evidence="2">
    <location>
        <begin position="199"/>
        <end position="346"/>
    </location>
</feature>
<name>A0A1Y3TUW8_9FIRM</name>
<feature type="domain" description="AAA" evidence="1">
    <location>
        <begin position="20"/>
        <end position="149"/>
    </location>
</feature>
<dbReference type="RefSeq" id="WP_087990228.1">
    <property type="nucleotide sequence ID" value="NZ_JBKYBB010000006.1"/>
</dbReference>
<dbReference type="AlphaFoldDB" id="A0A1Y3TUW8"/>
<evidence type="ECO:0000313" key="4">
    <source>
        <dbReference type="Proteomes" id="UP000195455"/>
    </source>
</evidence>
<gene>
    <name evidence="3" type="ORF">B5G26_14970</name>
</gene>
<dbReference type="Pfam" id="PF13635">
    <property type="entry name" value="DUF4143"/>
    <property type="match status" value="1"/>
</dbReference>
<dbReference type="InterPro" id="IPR027417">
    <property type="entry name" value="P-loop_NTPase"/>
</dbReference>
<accession>A0A1Y3TUW8</accession>
<dbReference type="Pfam" id="PF13173">
    <property type="entry name" value="AAA_14"/>
    <property type="match status" value="1"/>
</dbReference>
<dbReference type="PANTHER" id="PTHR33295:SF20">
    <property type="entry name" value="ATPASE"/>
    <property type="match status" value="1"/>
</dbReference>
<reference evidence="4" key="1">
    <citation type="submission" date="2017-04" db="EMBL/GenBank/DDBJ databases">
        <title>Function of individual gut microbiota members based on whole genome sequencing of pure cultures obtained from chicken caecum.</title>
        <authorList>
            <person name="Medvecky M."/>
            <person name="Cejkova D."/>
            <person name="Polansky O."/>
            <person name="Karasova D."/>
            <person name="Kubasova T."/>
            <person name="Cizek A."/>
            <person name="Rychlik I."/>
        </authorList>
    </citation>
    <scope>NUCLEOTIDE SEQUENCE [LARGE SCALE GENOMIC DNA]</scope>
    <source>
        <strain evidence="4">An75</strain>
    </source>
</reference>